<dbReference type="SUPFAM" id="SSF46689">
    <property type="entry name" value="Homeodomain-like"/>
    <property type="match status" value="1"/>
</dbReference>
<accession>A0ABW3Z1U1</accession>
<dbReference type="PROSITE" id="PS01124">
    <property type="entry name" value="HTH_ARAC_FAMILY_2"/>
    <property type="match status" value="1"/>
</dbReference>
<proteinExistence type="predicted"/>
<comment type="caution">
    <text evidence="5">The sequence shown here is derived from an EMBL/GenBank/DDBJ whole genome shotgun (WGS) entry which is preliminary data.</text>
</comment>
<dbReference type="SMART" id="SM00342">
    <property type="entry name" value="HTH_ARAC"/>
    <property type="match status" value="1"/>
</dbReference>
<keyword evidence="2" id="KW-0238">DNA-binding</keyword>
<reference evidence="6" key="1">
    <citation type="journal article" date="2019" name="Int. J. Syst. Evol. Microbiol.">
        <title>The Global Catalogue of Microorganisms (GCM) 10K type strain sequencing project: providing services to taxonomists for standard genome sequencing and annotation.</title>
        <authorList>
            <consortium name="The Broad Institute Genomics Platform"/>
            <consortium name="The Broad Institute Genome Sequencing Center for Infectious Disease"/>
            <person name="Wu L."/>
            <person name="Ma J."/>
        </authorList>
    </citation>
    <scope>NUCLEOTIDE SEQUENCE [LARGE SCALE GENOMIC DNA]</scope>
    <source>
        <strain evidence="6">CCUG 55609</strain>
    </source>
</reference>
<sequence length="339" mass="37733">MEHAETGGHIDRRVLAGVGAQLRHRGIDPEPIGRRIGCPLTNGSLSGSTVSLGQFVGFLEEAGRALGDAAGIWQCGRAFVPCGLPQLFPHFARGSRLGTVLSALVATMNEVQSGSLIRLSVSDSLALIEYRILDPAIWPRAFDVEFTFGFFDGVIRRYFKPDFRPESLVFEHEQGGRRHAFDNAFGIACVYGYSSNLFAFPAAMLSLPVLSEWPAGAHPADAPGRSERSERLADRLRLAVLSCIGEGEMDQATIAMMIGLSTRTLRRRLLEEGLSFRDEIERLRMEYAREMILQTNLPFMELASRLGYRQQSDFTRAFRRAEGIPPSRLRRLRCDDEPD</sequence>
<protein>
    <submittedName>
        <fullName evidence="5">Helix-turn-helix domain-containing protein</fullName>
    </submittedName>
</protein>
<evidence type="ECO:0000256" key="2">
    <source>
        <dbReference type="ARBA" id="ARBA00023125"/>
    </source>
</evidence>
<dbReference type="PANTHER" id="PTHR47894">
    <property type="entry name" value="HTH-TYPE TRANSCRIPTIONAL REGULATOR GADX"/>
    <property type="match status" value="1"/>
</dbReference>
<dbReference type="Proteomes" id="UP001597173">
    <property type="component" value="Unassembled WGS sequence"/>
</dbReference>
<dbReference type="PANTHER" id="PTHR47894:SF4">
    <property type="entry name" value="HTH-TYPE TRANSCRIPTIONAL REGULATOR GADX"/>
    <property type="match status" value="1"/>
</dbReference>
<keyword evidence="3" id="KW-0804">Transcription</keyword>
<evidence type="ECO:0000256" key="1">
    <source>
        <dbReference type="ARBA" id="ARBA00023015"/>
    </source>
</evidence>
<evidence type="ECO:0000313" key="5">
    <source>
        <dbReference type="EMBL" id="MFD1330139.1"/>
    </source>
</evidence>
<feature type="domain" description="HTH araC/xylS-type" evidence="4">
    <location>
        <begin position="234"/>
        <end position="332"/>
    </location>
</feature>
<dbReference type="InterPro" id="IPR018062">
    <property type="entry name" value="HTH_AraC-typ_CS"/>
</dbReference>
<dbReference type="InterPro" id="IPR009057">
    <property type="entry name" value="Homeodomain-like_sf"/>
</dbReference>
<evidence type="ECO:0000259" key="4">
    <source>
        <dbReference type="PROSITE" id="PS01124"/>
    </source>
</evidence>
<dbReference type="Gene3D" id="1.10.10.60">
    <property type="entry name" value="Homeodomain-like"/>
    <property type="match status" value="1"/>
</dbReference>
<keyword evidence="1" id="KW-0805">Transcription regulation</keyword>
<evidence type="ECO:0000256" key="3">
    <source>
        <dbReference type="ARBA" id="ARBA00023163"/>
    </source>
</evidence>
<gene>
    <name evidence="5" type="ORF">ACFQ33_19810</name>
</gene>
<dbReference type="InterPro" id="IPR032687">
    <property type="entry name" value="AraC-type_N"/>
</dbReference>
<dbReference type="Pfam" id="PF12625">
    <property type="entry name" value="Arabinose_bd"/>
    <property type="match status" value="1"/>
</dbReference>
<name>A0ABW3Z1U1_MYCRA</name>
<dbReference type="RefSeq" id="WP_374839786.1">
    <property type="nucleotide sequence ID" value="NZ_JBHEEW010000011.1"/>
</dbReference>
<dbReference type="EMBL" id="JBHTNF010000018">
    <property type="protein sequence ID" value="MFD1330139.1"/>
    <property type="molecule type" value="Genomic_DNA"/>
</dbReference>
<evidence type="ECO:0000313" key="6">
    <source>
        <dbReference type="Proteomes" id="UP001597173"/>
    </source>
</evidence>
<dbReference type="Pfam" id="PF12833">
    <property type="entry name" value="HTH_18"/>
    <property type="match status" value="1"/>
</dbReference>
<dbReference type="InterPro" id="IPR018060">
    <property type="entry name" value="HTH_AraC"/>
</dbReference>
<organism evidence="5 6">
    <name type="scientific">Mycoplana ramosa</name>
    <name type="common">Mycoplana bullata</name>
    <dbReference type="NCBI Taxonomy" id="40837"/>
    <lineage>
        <taxon>Bacteria</taxon>
        <taxon>Pseudomonadati</taxon>
        <taxon>Pseudomonadota</taxon>
        <taxon>Alphaproteobacteria</taxon>
        <taxon>Hyphomicrobiales</taxon>
        <taxon>Rhizobiaceae</taxon>
        <taxon>Mycoplana</taxon>
    </lineage>
</organism>
<dbReference type="PROSITE" id="PS00041">
    <property type="entry name" value="HTH_ARAC_FAMILY_1"/>
    <property type="match status" value="1"/>
</dbReference>
<keyword evidence="6" id="KW-1185">Reference proteome</keyword>